<keyword evidence="2" id="KW-1185">Reference proteome</keyword>
<name>A0ABV2UL33_9ACTN</name>
<reference evidence="1 2" key="1">
    <citation type="submission" date="2024-06" db="EMBL/GenBank/DDBJ databases">
        <title>The Natural Products Discovery Center: Release of the First 8490 Sequenced Strains for Exploring Actinobacteria Biosynthetic Diversity.</title>
        <authorList>
            <person name="Kalkreuter E."/>
            <person name="Kautsar S.A."/>
            <person name="Yang D."/>
            <person name="Bader C.D."/>
            <person name="Teijaro C.N."/>
            <person name="Fluegel L."/>
            <person name="Davis C.M."/>
            <person name="Simpson J.R."/>
            <person name="Lauterbach L."/>
            <person name="Steele A.D."/>
            <person name="Gui C."/>
            <person name="Meng S."/>
            <person name="Li G."/>
            <person name="Viehrig K."/>
            <person name="Ye F."/>
            <person name="Su P."/>
            <person name="Kiefer A.F."/>
            <person name="Nichols A."/>
            <person name="Cepeda A.J."/>
            <person name="Yan W."/>
            <person name="Fan B."/>
            <person name="Jiang Y."/>
            <person name="Adhikari A."/>
            <person name="Zheng C.-J."/>
            <person name="Schuster L."/>
            <person name="Cowan T.M."/>
            <person name="Smanski M.J."/>
            <person name="Chevrette M.G."/>
            <person name="De Carvalho L.P.S."/>
            <person name="Shen B."/>
        </authorList>
    </citation>
    <scope>NUCLEOTIDE SEQUENCE [LARGE SCALE GENOMIC DNA]</scope>
    <source>
        <strain evidence="1 2">NPDC005137</strain>
    </source>
</reference>
<dbReference type="RefSeq" id="WP_256327999.1">
    <property type="nucleotide sequence ID" value="NZ_JBEXEB010000083.1"/>
</dbReference>
<evidence type="ECO:0000313" key="1">
    <source>
        <dbReference type="EMBL" id="MET8438572.1"/>
    </source>
</evidence>
<evidence type="ECO:0000313" key="2">
    <source>
        <dbReference type="Proteomes" id="UP001550044"/>
    </source>
</evidence>
<gene>
    <name evidence="1" type="ORF">ABZV61_38880</name>
</gene>
<evidence type="ECO:0008006" key="3">
    <source>
        <dbReference type="Google" id="ProtNLM"/>
    </source>
</evidence>
<protein>
    <recommendedName>
        <fullName evidence="3">Metallothionein</fullName>
    </recommendedName>
</protein>
<dbReference type="Proteomes" id="UP001550044">
    <property type="component" value="Unassembled WGS sequence"/>
</dbReference>
<accession>A0ABV2UL33</accession>
<sequence>MTRHTEPCGDRSCVCYCFSAAHLCGCDCGHARECDCLDCLEEDE</sequence>
<dbReference type="EMBL" id="JBEXIP010000063">
    <property type="protein sequence ID" value="MET8438572.1"/>
    <property type="molecule type" value="Genomic_DNA"/>
</dbReference>
<proteinExistence type="predicted"/>
<comment type="caution">
    <text evidence="1">The sequence shown here is derived from an EMBL/GenBank/DDBJ whole genome shotgun (WGS) entry which is preliminary data.</text>
</comment>
<organism evidence="1 2">
    <name type="scientific">Streptomyces sp. 900116325</name>
    <dbReference type="NCBI Taxonomy" id="3154295"/>
    <lineage>
        <taxon>Bacteria</taxon>
        <taxon>Bacillati</taxon>
        <taxon>Actinomycetota</taxon>
        <taxon>Actinomycetes</taxon>
        <taxon>Kitasatosporales</taxon>
        <taxon>Streptomycetaceae</taxon>
        <taxon>Streptomyces</taxon>
    </lineage>
</organism>